<dbReference type="Gene3D" id="3.40.50.1820">
    <property type="entry name" value="alpha/beta hydrolase"/>
    <property type="match status" value="1"/>
</dbReference>
<dbReference type="Pfam" id="PF03403">
    <property type="entry name" value="PAF-AH_p_II"/>
    <property type="match status" value="1"/>
</dbReference>
<feature type="transmembrane region" description="Helical" evidence="4">
    <location>
        <begin position="6"/>
        <end position="23"/>
    </location>
</feature>
<keyword evidence="4" id="KW-0812">Transmembrane</keyword>
<evidence type="ECO:0000313" key="6">
    <source>
        <dbReference type="Proteomes" id="UP000521922"/>
    </source>
</evidence>
<dbReference type="SUPFAM" id="SSF53474">
    <property type="entry name" value="alpha/beta-Hydrolases"/>
    <property type="match status" value="1"/>
</dbReference>
<sequence length="429" mass="44154">MLRDVGTWVAVLGSLGGALVPLRGPRGRRWVSLLVPVLAVVAGFLLNSLDGGPRWQLLPLLVAAVLAVARFVAGRRRVRFPAAAAAVVATFAGTLAVWAFPPLRVPGPTGPHPVGTTEVSWDGPVPDCPASTVVAQVWYPAATAGEPAPHLGRDRAESRQVAAALAGTFGVPGFLLREAVVARSPAADGTPVAAGRFPVVLFSPGDASVRRQNSAWATALAAGGRVVVALDHPCDSALVVEPDGDTVPTRVRSTGDDARDQAAADRQVGVRARQLSSALDELTRRNAADGLLRGHLDLSRVAATGHSLGGAAALRVAADDDRVDAAVDLDGLPRGADGLDVPVLFLVAGRGTGNPDADAAYARAVEAVAARSPAARVQRVPGAAHLTFTDAPLFLPPVPSVVGSLGREESVAVTVRATEEFLGEFLDPR</sequence>
<feature type="transmembrane region" description="Helical" evidence="4">
    <location>
        <begin position="30"/>
        <end position="49"/>
    </location>
</feature>
<organism evidence="5 6">
    <name type="scientific">Kineococcus aurantiacus</name>
    <dbReference type="NCBI Taxonomy" id="37633"/>
    <lineage>
        <taxon>Bacteria</taxon>
        <taxon>Bacillati</taxon>
        <taxon>Actinomycetota</taxon>
        <taxon>Actinomycetes</taxon>
        <taxon>Kineosporiales</taxon>
        <taxon>Kineosporiaceae</taxon>
        <taxon>Kineococcus</taxon>
    </lineage>
</organism>
<evidence type="ECO:0000256" key="2">
    <source>
        <dbReference type="ARBA" id="ARBA00022963"/>
    </source>
</evidence>
<dbReference type="GO" id="GO:0003847">
    <property type="term" value="F:1-alkyl-2-acetylglycerophosphocholine esterase activity"/>
    <property type="evidence" value="ECO:0007669"/>
    <property type="project" value="TreeGrafter"/>
</dbReference>
<dbReference type="EMBL" id="JACCBB010000001">
    <property type="protein sequence ID" value="NYD22583.1"/>
    <property type="molecule type" value="Genomic_DNA"/>
</dbReference>
<evidence type="ECO:0000256" key="4">
    <source>
        <dbReference type="SAM" id="Phobius"/>
    </source>
</evidence>
<reference evidence="5 6" key="1">
    <citation type="submission" date="2020-07" db="EMBL/GenBank/DDBJ databases">
        <title>Sequencing the genomes of 1000 actinobacteria strains.</title>
        <authorList>
            <person name="Klenk H.-P."/>
        </authorList>
    </citation>
    <scope>NUCLEOTIDE SEQUENCE [LARGE SCALE GENOMIC DNA]</scope>
    <source>
        <strain evidence="5 6">DSM 7487</strain>
    </source>
</reference>
<gene>
    <name evidence="5" type="ORF">BJ968_002123</name>
</gene>
<feature type="transmembrane region" description="Helical" evidence="4">
    <location>
        <begin position="80"/>
        <end position="100"/>
    </location>
</feature>
<dbReference type="GO" id="GO:0016042">
    <property type="term" value="P:lipid catabolic process"/>
    <property type="evidence" value="ECO:0007669"/>
    <property type="project" value="UniProtKB-KW"/>
</dbReference>
<keyword evidence="4" id="KW-0472">Membrane</keyword>
<evidence type="ECO:0000256" key="3">
    <source>
        <dbReference type="ARBA" id="ARBA00023098"/>
    </source>
</evidence>
<accession>A0A7Y9J0Y6</accession>
<keyword evidence="6" id="KW-1185">Reference proteome</keyword>
<dbReference type="InterPro" id="IPR029058">
    <property type="entry name" value="AB_hydrolase_fold"/>
</dbReference>
<dbReference type="Proteomes" id="UP000521922">
    <property type="component" value="Unassembled WGS sequence"/>
</dbReference>
<evidence type="ECO:0000256" key="1">
    <source>
        <dbReference type="ARBA" id="ARBA00022801"/>
    </source>
</evidence>
<protein>
    <submittedName>
        <fullName evidence="5">Dienelactone hydrolase</fullName>
    </submittedName>
</protein>
<evidence type="ECO:0000313" key="5">
    <source>
        <dbReference type="EMBL" id="NYD22583.1"/>
    </source>
</evidence>
<keyword evidence="3" id="KW-0443">Lipid metabolism</keyword>
<dbReference type="AlphaFoldDB" id="A0A7Y9J0Y6"/>
<dbReference type="RefSeq" id="WP_179751662.1">
    <property type="nucleotide sequence ID" value="NZ_BAAAGN010000012.1"/>
</dbReference>
<comment type="caution">
    <text evidence="5">The sequence shown here is derived from an EMBL/GenBank/DDBJ whole genome shotgun (WGS) entry which is preliminary data.</text>
</comment>
<name>A0A7Y9J0Y6_9ACTN</name>
<keyword evidence="4" id="KW-1133">Transmembrane helix</keyword>
<proteinExistence type="predicted"/>
<keyword evidence="1 5" id="KW-0378">Hydrolase</keyword>
<feature type="transmembrane region" description="Helical" evidence="4">
    <location>
        <begin position="55"/>
        <end position="73"/>
    </location>
</feature>
<dbReference type="PANTHER" id="PTHR10272">
    <property type="entry name" value="PLATELET-ACTIVATING FACTOR ACETYLHYDROLASE"/>
    <property type="match status" value="1"/>
</dbReference>
<dbReference type="PANTHER" id="PTHR10272:SF0">
    <property type="entry name" value="PLATELET-ACTIVATING FACTOR ACETYLHYDROLASE"/>
    <property type="match status" value="1"/>
</dbReference>
<keyword evidence="2" id="KW-0442">Lipid degradation</keyword>